<dbReference type="OrthoDB" id="4427456at2"/>
<feature type="transmembrane region" description="Helical" evidence="2">
    <location>
        <begin position="140"/>
        <end position="158"/>
    </location>
</feature>
<dbReference type="InterPro" id="IPR001387">
    <property type="entry name" value="Cro/C1-type_HTH"/>
</dbReference>
<dbReference type="SMART" id="SM00530">
    <property type="entry name" value="HTH_XRE"/>
    <property type="match status" value="1"/>
</dbReference>
<dbReference type="eggNOG" id="COG1396">
    <property type="taxonomic scope" value="Bacteria"/>
</dbReference>
<accession>R2T4D2</accession>
<keyword evidence="1" id="KW-0238">DNA-binding</keyword>
<keyword evidence="2" id="KW-0812">Transmembrane</keyword>
<evidence type="ECO:0000259" key="3">
    <source>
        <dbReference type="PROSITE" id="PS50943"/>
    </source>
</evidence>
<reference evidence="5 7" key="2">
    <citation type="submission" date="2013-03" db="EMBL/GenBank/DDBJ databases">
        <title>The Genome Sequence of Enterococcus haemoperoxidus BAA-382 (PacBio/Illumina hybrid assembly).</title>
        <authorList>
            <consortium name="The Broad Institute Genomics Platform"/>
            <consortium name="The Broad Institute Genome Sequencing Center for Infectious Disease"/>
            <person name="Earl A."/>
            <person name="Russ C."/>
            <person name="Gilmore M."/>
            <person name="Surin D."/>
            <person name="Walker B."/>
            <person name="Young S."/>
            <person name="Zeng Q."/>
            <person name="Gargeya S."/>
            <person name="Fitzgerald M."/>
            <person name="Haas B."/>
            <person name="Abouelleil A."/>
            <person name="Allen A.W."/>
            <person name="Alvarado L."/>
            <person name="Arachchi H.M."/>
            <person name="Berlin A.M."/>
            <person name="Chapman S.B."/>
            <person name="Gainer-Dewar J."/>
            <person name="Goldberg J."/>
            <person name="Griggs A."/>
            <person name="Gujja S."/>
            <person name="Hansen M."/>
            <person name="Howarth C."/>
            <person name="Imamovic A."/>
            <person name="Ireland A."/>
            <person name="Larimer J."/>
            <person name="McCowan C."/>
            <person name="Murphy C."/>
            <person name="Pearson M."/>
            <person name="Poon T.W."/>
            <person name="Priest M."/>
            <person name="Roberts A."/>
            <person name="Saif S."/>
            <person name="Shea T."/>
            <person name="Sisk P."/>
            <person name="Sykes S."/>
            <person name="Wortman J."/>
            <person name="Nusbaum C."/>
            <person name="Birren B."/>
        </authorList>
    </citation>
    <scope>NUCLEOTIDE SEQUENCE [LARGE SCALE GENOMIC DNA]</scope>
    <source>
        <strain evidence="5 7">ATCC BAA-382</strain>
    </source>
</reference>
<dbReference type="PANTHER" id="PTHR46558:SF11">
    <property type="entry name" value="HTH-TYPE TRANSCRIPTIONAL REGULATOR XRE"/>
    <property type="match status" value="1"/>
</dbReference>
<evidence type="ECO:0000313" key="7">
    <source>
        <dbReference type="Proteomes" id="UP000014197"/>
    </source>
</evidence>
<dbReference type="STRING" id="155618.RV06_GL002458"/>
<organism evidence="4 6">
    <name type="scientific">Enterococcus haemoperoxidus ATCC BAA-382</name>
    <dbReference type="NCBI Taxonomy" id="1158608"/>
    <lineage>
        <taxon>Bacteria</taxon>
        <taxon>Bacillati</taxon>
        <taxon>Bacillota</taxon>
        <taxon>Bacilli</taxon>
        <taxon>Lactobacillales</taxon>
        <taxon>Enterococcaceae</taxon>
        <taxon>Enterococcus</taxon>
    </lineage>
</organism>
<keyword evidence="2" id="KW-0472">Membrane</keyword>
<dbReference type="PROSITE" id="PS50943">
    <property type="entry name" value="HTH_CROC1"/>
    <property type="match status" value="1"/>
</dbReference>
<dbReference type="SUPFAM" id="SSF47413">
    <property type="entry name" value="lambda repressor-like DNA-binding domains"/>
    <property type="match status" value="1"/>
</dbReference>
<keyword evidence="7" id="KW-1185">Reference proteome</keyword>
<gene>
    <name evidence="5" type="ORF">I583_03149</name>
    <name evidence="4" type="ORF">UAW_02183</name>
</gene>
<dbReference type="Proteomes" id="UP000013858">
    <property type="component" value="Unassembled WGS sequence"/>
</dbReference>
<dbReference type="PATRIC" id="fig|1158608.3.peg.2149"/>
<name>R2T4D2_9ENTE</name>
<dbReference type="EMBL" id="ASVY01000003">
    <property type="protein sequence ID" value="EOT60503.1"/>
    <property type="molecule type" value="Genomic_DNA"/>
</dbReference>
<dbReference type="EMBL" id="AJAR01000020">
    <property type="protein sequence ID" value="EOH95104.1"/>
    <property type="molecule type" value="Genomic_DNA"/>
</dbReference>
<dbReference type="GO" id="GO:0003677">
    <property type="term" value="F:DNA binding"/>
    <property type="evidence" value="ECO:0007669"/>
    <property type="project" value="UniProtKB-KW"/>
</dbReference>
<feature type="transmembrane region" description="Helical" evidence="2">
    <location>
        <begin position="112"/>
        <end position="133"/>
    </location>
</feature>
<evidence type="ECO:0000256" key="2">
    <source>
        <dbReference type="SAM" id="Phobius"/>
    </source>
</evidence>
<evidence type="ECO:0000313" key="5">
    <source>
        <dbReference type="EMBL" id="EOT60503.1"/>
    </source>
</evidence>
<evidence type="ECO:0000256" key="1">
    <source>
        <dbReference type="ARBA" id="ARBA00023125"/>
    </source>
</evidence>
<dbReference type="Gene3D" id="1.10.260.40">
    <property type="entry name" value="lambda repressor-like DNA-binding domains"/>
    <property type="match status" value="1"/>
</dbReference>
<keyword evidence="2" id="KW-1133">Transmembrane helix</keyword>
<reference evidence="4 6" key="1">
    <citation type="submission" date="2013-02" db="EMBL/GenBank/DDBJ databases">
        <title>The Genome Sequence of Enterococcus haemoperoxidus BAA-382.</title>
        <authorList>
            <consortium name="The Broad Institute Genome Sequencing Platform"/>
            <consortium name="The Broad Institute Genome Sequencing Center for Infectious Disease"/>
            <person name="Earl A.M."/>
            <person name="Gilmore M.S."/>
            <person name="Lebreton F."/>
            <person name="Walker B."/>
            <person name="Young S.K."/>
            <person name="Zeng Q."/>
            <person name="Gargeya S."/>
            <person name="Fitzgerald M."/>
            <person name="Haas B."/>
            <person name="Abouelleil A."/>
            <person name="Alvarado L."/>
            <person name="Arachchi H.M."/>
            <person name="Berlin A.M."/>
            <person name="Chapman S.B."/>
            <person name="Dewar J."/>
            <person name="Goldberg J."/>
            <person name="Griggs A."/>
            <person name="Gujja S."/>
            <person name="Hansen M."/>
            <person name="Howarth C."/>
            <person name="Imamovic A."/>
            <person name="Larimer J."/>
            <person name="McCowan C."/>
            <person name="Murphy C."/>
            <person name="Neiman D."/>
            <person name="Pearson M."/>
            <person name="Priest M."/>
            <person name="Roberts A."/>
            <person name="Saif S."/>
            <person name="Shea T."/>
            <person name="Sisk P."/>
            <person name="Sykes S."/>
            <person name="Wortman J."/>
            <person name="Nusbaum C."/>
            <person name="Birren B."/>
        </authorList>
    </citation>
    <scope>NUCLEOTIDE SEQUENCE [LARGE SCALE GENOMIC DNA]</scope>
    <source>
        <strain evidence="4 6">ATCC BAA-382</strain>
    </source>
</reference>
<feature type="domain" description="HTH cro/C1-type" evidence="3">
    <location>
        <begin position="8"/>
        <end position="62"/>
    </location>
</feature>
<sequence>MDSLGYKLKTLRTQKKYTQEELAKQLFVTRQTISKWENGKTVPDIQTLNRICDFYNIQLSFLLSEESSEKKESFHNEKLIKYLAICINIVIVMILIFNLIQSAFFLHTHSVFTWFILFLLGVILLANMIILFISTGYKLYVFNVVVPVLILIIVQAIVRNQ</sequence>
<proteinExistence type="predicted"/>
<comment type="caution">
    <text evidence="4">The sequence shown here is derived from an EMBL/GenBank/DDBJ whole genome shotgun (WGS) entry which is preliminary data.</text>
</comment>
<dbReference type="CDD" id="cd00093">
    <property type="entry name" value="HTH_XRE"/>
    <property type="match status" value="1"/>
</dbReference>
<dbReference type="PANTHER" id="PTHR46558">
    <property type="entry name" value="TRACRIPTIONAL REGULATORY PROTEIN-RELATED-RELATED"/>
    <property type="match status" value="1"/>
</dbReference>
<dbReference type="Pfam" id="PF01381">
    <property type="entry name" value="HTH_3"/>
    <property type="match status" value="1"/>
</dbReference>
<dbReference type="RefSeq" id="WP_010762374.1">
    <property type="nucleotide sequence ID" value="NZ_KB946316.1"/>
</dbReference>
<evidence type="ECO:0000313" key="6">
    <source>
        <dbReference type="Proteomes" id="UP000013858"/>
    </source>
</evidence>
<protein>
    <recommendedName>
        <fullName evidence="3">HTH cro/C1-type domain-containing protein</fullName>
    </recommendedName>
</protein>
<dbReference type="AlphaFoldDB" id="R2T4D2"/>
<evidence type="ECO:0000313" key="4">
    <source>
        <dbReference type="EMBL" id="EOH95104.1"/>
    </source>
</evidence>
<dbReference type="Proteomes" id="UP000014197">
    <property type="component" value="Unassembled WGS sequence"/>
</dbReference>
<feature type="transmembrane region" description="Helical" evidence="2">
    <location>
        <begin position="79"/>
        <end position="100"/>
    </location>
</feature>
<dbReference type="InterPro" id="IPR010982">
    <property type="entry name" value="Lambda_DNA-bd_dom_sf"/>
</dbReference>